<feature type="transmembrane region" description="Helical" evidence="1">
    <location>
        <begin position="449"/>
        <end position="469"/>
    </location>
</feature>
<dbReference type="Proteomes" id="UP000751190">
    <property type="component" value="Unassembled WGS sequence"/>
</dbReference>
<protein>
    <recommendedName>
        <fullName evidence="2">Phospholipid/glycerol acyltransferase domain-containing protein</fullName>
    </recommendedName>
</protein>
<dbReference type="InterPro" id="IPR052744">
    <property type="entry name" value="GPAT/DAPAT"/>
</dbReference>
<feature type="transmembrane region" description="Helical" evidence="1">
    <location>
        <begin position="12"/>
        <end position="35"/>
    </location>
</feature>
<feature type="transmembrane region" description="Helical" evidence="1">
    <location>
        <begin position="490"/>
        <end position="510"/>
    </location>
</feature>
<proteinExistence type="predicted"/>
<accession>A0A8J5XEY7</accession>
<evidence type="ECO:0000313" key="4">
    <source>
        <dbReference type="Proteomes" id="UP000751190"/>
    </source>
</evidence>
<evidence type="ECO:0000259" key="2">
    <source>
        <dbReference type="SMART" id="SM00563"/>
    </source>
</evidence>
<dbReference type="PANTHER" id="PTHR31605:SF0">
    <property type="entry name" value="GLYCEROL-3-PHOSPHATE O-ACYLTRANSFERASE 1"/>
    <property type="match status" value="1"/>
</dbReference>
<dbReference type="OMA" id="YTHFKDD"/>
<keyword evidence="1" id="KW-0472">Membrane</keyword>
<organism evidence="3 4">
    <name type="scientific">Diacronema lutheri</name>
    <name type="common">Unicellular marine alga</name>
    <name type="synonym">Monochrysis lutheri</name>
    <dbReference type="NCBI Taxonomy" id="2081491"/>
    <lineage>
        <taxon>Eukaryota</taxon>
        <taxon>Haptista</taxon>
        <taxon>Haptophyta</taxon>
        <taxon>Pavlovophyceae</taxon>
        <taxon>Pavlovales</taxon>
        <taxon>Pavlovaceae</taxon>
        <taxon>Diacronema</taxon>
    </lineage>
</organism>
<dbReference type="GO" id="GO:0016287">
    <property type="term" value="F:glycerone-phosphate O-acyltransferase activity"/>
    <property type="evidence" value="ECO:0007669"/>
    <property type="project" value="TreeGrafter"/>
</dbReference>
<gene>
    <name evidence="3" type="ORF">KFE25_006628</name>
</gene>
<keyword evidence="1" id="KW-1133">Transmembrane helix</keyword>
<evidence type="ECO:0000256" key="1">
    <source>
        <dbReference type="SAM" id="Phobius"/>
    </source>
</evidence>
<dbReference type="AlphaFoldDB" id="A0A8J5XEY7"/>
<comment type="caution">
    <text evidence="3">The sequence shown here is derived from an EMBL/GenBank/DDBJ whole genome shotgun (WGS) entry which is preliminary data.</text>
</comment>
<name>A0A8J5XEY7_DIALT</name>
<dbReference type="PANTHER" id="PTHR31605">
    <property type="entry name" value="GLYCEROL-3-PHOSPHATE O-ACYLTRANSFERASE 1"/>
    <property type="match status" value="1"/>
</dbReference>
<evidence type="ECO:0000313" key="3">
    <source>
        <dbReference type="EMBL" id="KAG8467576.1"/>
    </source>
</evidence>
<dbReference type="GO" id="GO:0008654">
    <property type="term" value="P:phospholipid biosynthetic process"/>
    <property type="evidence" value="ECO:0007669"/>
    <property type="project" value="TreeGrafter"/>
</dbReference>
<feature type="domain" description="Phospholipid/glycerol acyltransferase" evidence="2">
    <location>
        <begin position="92"/>
        <end position="291"/>
    </location>
</feature>
<dbReference type="SUPFAM" id="SSF69593">
    <property type="entry name" value="Glycerol-3-phosphate (1)-acyltransferase"/>
    <property type="match status" value="2"/>
</dbReference>
<keyword evidence="1" id="KW-0812">Transmembrane</keyword>
<dbReference type="SMART" id="SM00563">
    <property type="entry name" value="PlsC"/>
    <property type="match status" value="1"/>
</dbReference>
<dbReference type="EMBL" id="JAGTXO010000005">
    <property type="protein sequence ID" value="KAG8467576.1"/>
    <property type="molecule type" value="Genomic_DNA"/>
</dbReference>
<dbReference type="OrthoDB" id="2427554at2759"/>
<sequence length="636" mass="69783">MRVAAVDTGSTTFLQSIGCLWVSLGITITCQAYGMPPFYAVLVSLPLYLLWMYISIPASVMMTNVMLLCVDLFFRDVTSRNTFKVPSKSPVLFVCAPHGNQLIDPLVVMRTNPRQVGFLCAAKTMRKQVIGYIARALDSIPVERAQDLRRKGTGTVELDGDFVRGAGTRFIAELHARDRISLGAHELQVAEVLSDTEARLKAPPPADALAPADAPSRPFHIVPHIDSTVLYEAVFERLGASECVGIFPEGGSHDRTELLPLKMGASLMALGASARFPGLPIRVVPVGLHYFKGHRFRGSVLVDYGEPLDVPAELVADYEQGGAKMQAACTKFLHVIEQALTSVTISAPDYATLELFWMMRRLHVQITVERTGARPTLAEQVALTKAFSQAWVKVAERPGTAALQRLVASYNQQLRLYGIKDYHVEASTAIATSTLLNALFLAARMVFNGLAALPGLLLGLPLLVVTRYVSETERLKALKSSSVKISGRDVVATYKVLISLILTPVLHVMYTAAVWRFVSQRAAVAYMFFSPFVCWGAVRCAESSKLAYREAWAIVSLVLKPTGLHHLQQVRHEIKAGVLGLFNDIGEIRKTDSSAGVGGEQHGALTPEPPEQWVELCDRLRQDSLRLRRSGIPREL</sequence>
<feature type="transmembrane region" description="Helical" evidence="1">
    <location>
        <begin position="47"/>
        <end position="74"/>
    </location>
</feature>
<dbReference type="InterPro" id="IPR002123">
    <property type="entry name" value="Plipid/glycerol_acylTrfase"/>
</dbReference>
<keyword evidence="4" id="KW-1185">Reference proteome</keyword>
<reference evidence="3" key="1">
    <citation type="submission" date="2021-05" db="EMBL/GenBank/DDBJ databases">
        <title>The genome of the haptophyte Pavlova lutheri (Diacronema luteri, Pavlovales) - a model for lipid biosynthesis in eukaryotic algae.</title>
        <authorList>
            <person name="Hulatt C.J."/>
            <person name="Posewitz M.C."/>
        </authorList>
    </citation>
    <scope>NUCLEOTIDE SEQUENCE</scope>
    <source>
        <strain evidence="3">NIVA-4/92</strain>
    </source>
</reference>
<dbReference type="GO" id="GO:0004366">
    <property type="term" value="F:glycerol-3-phosphate O-acyltransferase activity"/>
    <property type="evidence" value="ECO:0007669"/>
    <property type="project" value="TreeGrafter"/>
</dbReference>